<comment type="similarity">
    <text evidence="1">Belongs to the 'GDSL' lipolytic enzyme family.</text>
</comment>
<name>A0ABU1N6R6_9CAUL</name>
<feature type="signal peptide" evidence="3">
    <location>
        <begin position="1"/>
        <end position="16"/>
    </location>
</feature>
<reference evidence="5 6" key="1">
    <citation type="submission" date="2023-07" db="EMBL/GenBank/DDBJ databases">
        <title>Sorghum-associated microbial communities from plants grown in Nebraska, USA.</title>
        <authorList>
            <person name="Schachtman D."/>
        </authorList>
    </citation>
    <scope>NUCLEOTIDE SEQUENCE [LARGE SCALE GENOMIC DNA]</scope>
    <source>
        <strain evidence="5 6">DS2154</strain>
    </source>
</reference>
<organism evidence="5 6">
    <name type="scientific">Caulobacter rhizosphaerae</name>
    <dbReference type="NCBI Taxonomy" id="2010972"/>
    <lineage>
        <taxon>Bacteria</taxon>
        <taxon>Pseudomonadati</taxon>
        <taxon>Pseudomonadota</taxon>
        <taxon>Alphaproteobacteria</taxon>
        <taxon>Caulobacterales</taxon>
        <taxon>Caulobacteraceae</taxon>
        <taxon>Caulobacter</taxon>
    </lineage>
</organism>
<dbReference type="Pfam" id="PF13472">
    <property type="entry name" value="Lipase_GDSL_2"/>
    <property type="match status" value="1"/>
</dbReference>
<evidence type="ECO:0000313" key="5">
    <source>
        <dbReference type="EMBL" id="MDR6534144.1"/>
    </source>
</evidence>
<keyword evidence="3" id="KW-0732">Signal</keyword>
<protein>
    <submittedName>
        <fullName evidence="5">Lysophospholipase L1-like esterase</fullName>
    </submittedName>
</protein>
<evidence type="ECO:0000259" key="4">
    <source>
        <dbReference type="Pfam" id="PF13472"/>
    </source>
</evidence>
<dbReference type="PANTHER" id="PTHR43695">
    <property type="entry name" value="PUTATIVE (AFU_ORTHOLOGUE AFUA_2G17250)-RELATED"/>
    <property type="match status" value="1"/>
</dbReference>
<dbReference type="PANTHER" id="PTHR43695:SF1">
    <property type="entry name" value="RHAMNOGALACTURONAN ACETYLESTERASE"/>
    <property type="match status" value="1"/>
</dbReference>
<dbReference type="CDD" id="cd01821">
    <property type="entry name" value="Rhamnogalacturan_acetylesterase_like"/>
    <property type="match status" value="1"/>
</dbReference>
<sequence length="281" mass="29218">MRLLLAAALVAAPALAQAPADPPPFKATKIVLVGDSTTAVNSGWGGAFCATRVTSNVACVNLGRGGRSTKTYRAEGSWTLALGEMKGGPFAETYVLIQFGHNDAYGRAERLTDLKTSFPENLKRYVAEARAAGARPVLVTPLSRRQFKDGRLVDDLVPWAQAVQAVAAETGTPLVDLNARSAEAAQALGSLKAAAWAEAPPSPDLARAIAGGTTVGVKFYEPPIPGAAPVPMDPPGTAPANPSKFDYTHLGPVGAAACSEIVAEELVRAVPDLARNLVRNQ</sequence>
<feature type="domain" description="SGNH hydrolase-type esterase" evidence="4">
    <location>
        <begin position="33"/>
        <end position="185"/>
    </location>
</feature>
<dbReference type="SUPFAM" id="SSF52266">
    <property type="entry name" value="SGNH hydrolase"/>
    <property type="match status" value="1"/>
</dbReference>
<evidence type="ECO:0000256" key="1">
    <source>
        <dbReference type="ARBA" id="ARBA00008668"/>
    </source>
</evidence>
<dbReference type="InterPro" id="IPR036514">
    <property type="entry name" value="SGNH_hydro_sf"/>
</dbReference>
<dbReference type="Gene3D" id="3.40.50.1110">
    <property type="entry name" value="SGNH hydrolase"/>
    <property type="match status" value="1"/>
</dbReference>
<dbReference type="InterPro" id="IPR037459">
    <property type="entry name" value="RhgT-like"/>
</dbReference>
<dbReference type="RefSeq" id="WP_310035322.1">
    <property type="nucleotide sequence ID" value="NZ_JAVDRL010000020.1"/>
</dbReference>
<evidence type="ECO:0000256" key="3">
    <source>
        <dbReference type="SAM" id="SignalP"/>
    </source>
</evidence>
<keyword evidence="2" id="KW-0378">Hydrolase</keyword>
<gene>
    <name evidence="5" type="ORF">J2800_004915</name>
</gene>
<accession>A0ABU1N6R6</accession>
<dbReference type="InterPro" id="IPR013830">
    <property type="entry name" value="SGNH_hydro"/>
</dbReference>
<evidence type="ECO:0000313" key="6">
    <source>
        <dbReference type="Proteomes" id="UP001262754"/>
    </source>
</evidence>
<dbReference type="Proteomes" id="UP001262754">
    <property type="component" value="Unassembled WGS sequence"/>
</dbReference>
<keyword evidence="6" id="KW-1185">Reference proteome</keyword>
<dbReference type="EMBL" id="JAVDRL010000020">
    <property type="protein sequence ID" value="MDR6534144.1"/>
    <property type="molecule type" value="Genomic_DNA"/>
</dbReference>
<proteinExistence type="inferred from homology"/>
<evidence type="ECO:0000256" key="2">
    <source>
        <dbReference type="ARBA" id="ARBA00022801"/>
    </source>
</evidence>
<comment type="caution">
    <text evidence="5">The sequence shown here is derived from an EMBL/GenBank/DDBJ whole genome shotgun (WGS) entry which is preliminary data.</text>
</comment>
<feature type="chain" id="PRO_5045252653" evidence="3">
    <location>
        <begin position="17"/>
        <end position="281"/>
    </location>
</feature>